<evidence type="ECO:0000256" key="4">
    <source>
        <dbReference type="ARBA" id="ARBA00022989"/>
    </source>
</evidence>
<evidence type="ECO:0000256" key="2">
    <source>
        <dbReference type="ARBA" id="ARBA00022475"/>
    </source>
</evidence>
<dbReference type="GO" id="GO:0022857">
    <property type="term" value="F:transmembrane transporter activity"/>
    <property type="evidence" value="ECO:0007669"/>
    <property type="project" value="InterPro"/>
</dbReference>
<protein>
    <recommendedName>
        <fullName evidence="8">Nucleoside ABC transporter, permease protein 2</fullName>
    </recommendedName>
</protein>
<comment type="subcellular location">
    <subcellularLocation>
        <location evidence="1">Cell membrane</location>
        <topology evidence="1">Multi-pass membrane protein</topology>
    </subcellularLocation>
</comment>
<feature type="transmembrane region" description="Helical" evidence="6">
    <location>
        <begin position="232"/>
        <end position="250"/>
    </location>
</feature>
<sequence length="292" mass="30316">MNLLLSLLATTLTFATPITLGAMSGLACERAGVVNIAIEGMMLSAAFAGFWAAVTTGNLYIAIVAAIVVGVLMSALHAALAITCKVDQIISSTVINILGFGLTSYLYGQWYARNAPDTPGTLPSVPLPGTSVTIRVLALVAIAIVLALHFVLKNTAWGLRVRAVGEHPRAADTVGINVRRVRYSAVLVGGALAGLGGAHFVPGYVPSFSPGMTAGYGFIALAAMIFGKWRPLGAWAAALFFGFTLALQITLQTYNVPIDTRLIGALPYLATLIVLAGFVGRSTPPAADGVPY</sequence>
<evidence type="ECO:0008006" key="8">
    <source>
        <dbReference type="Google" id="ProtNLM"/>
    </source>
</evidence>
<proteinExistence type="predicted"/>
<feature type="transmembrane region" description="Helical" evidence="6">
    <location>
        <begin position="94"/>
        <end position="112"/>
    </location>
</feature>
<feature type="transmembrane region" description="Helical" evidence="6">
    <location>
        <begin position="183"/>
        <end position="201"/>
    </location>
</feature>
<evidence type="ECO:0000313" key="7">
    <source>
        <dbReference type="EMBL" id="CAA9557105.1"/>
    </source>
</evidence>
<dbReference type="PANTHER" id="PTHR43370">
    <property type="entry name" value="SUGAR ABC TRANSPORTER INTEGRAL MEMBRANE PROTEIN-RELATED"/>
    <property type="match status" value="1"/>
</dbReference>
<evidence type="ECO:0000256" key="3">
    <source>
        <dbReference type="ARBA" id="ARBA00022692"/>
    </source>
</evidence>
<keyword evidence="3 6" id="KW-0812">Transmembrane</keyword>
<keyword evidence="2" id="KW-1003">Cell membrane</keyword>
<dbReference type="EMBL" id="CADCWN010000055">
    <property type="protein sequence ID" value="CAA9557105.1"/>
    <property type="molecule type" value="Genomic_DNA"/>
</dbReference>
<reference evidence="7" key="1">
    <citation type="submission" date="2020-02" db="EMBL/GenBank/DDBJ databases">
        <authorList>
            <person name="Meier V. D."/>
        </authorList>
    </citation>
    <scope>NUCLEOTIDE SEQUENCE</scope>
    <source>
        <strain evidence="7">AVDCRST_MAG18</strain>
    </source>
</reference>
<dbReference type="InterPro" id="IPR001851">
    <property type="entry name" value="ABC_transp_permease"/>
</dbReference>
<gene>
    <name evidence="7" type="ORF">AVDCRST_MAG18-762</name>
</gene>
<feature type="transmembrane region" description="Helical" evidence="6">
    <location>
        <begin position="207"/>
        <end position="225"/>
    </location>
</feature>
<keyword evidence="5 6" id="KW-0472">Membrane</keyword>
<evidence type="ECO:0000256" key="5">
    <source>
        <dbReference type="ARBA" id="ARBA00023136"/>
    </source>
</evidence>
<dbReference type="Pfam" id="PF02653">
    <property type="entry name" value="BPD_transp_2"/>
    <property type="match status" value="1"/>
</dbReference>
<keyword evidence="4 6" id="KW-1133">Transmembrane helix</keyword>
<dbReference type="CDD" id="cd06580">
    <property type="entry name" value="TM_PBP1_transp_TpRbsC_like"/>
    <property type="match status" value="1"/>
</dbReference>
<feature type="transmembrane region" description="Helical" evidence="6">
    <location>
        <begin position="132"/>
        <end position="152"/>
    </location>
</feature>
<evidence type="ECO:0000256" key="1">
    <source>
        <dbReference type="ARBA" id="ARBA00004651"/>
    </source>
</evidence>
<organism evidence="7">
    <name type="scientific">uncultured Thermomicrobiales bacterium</name>
    <dbReference type="NCBI Taxonomy" id="1645740"/>
    <lineage>
        <taxon>Bacteria</taxon>
        <taxon>Pseudomonadati</taxon>
        <taxon>Thermomicrobiota</taxon>
        <taxon>Thermomicrobia</taxon>
        <taxon>Thermomicrobiales</taxon>
        <taxon>environmental samples</taxon>
    </lineage>
</organism>
<feature type="transmembrane region" description="Helical" evidence="6">
    <location>
        <begin position="59"/>
        <end position="82"/>
    </location>
</feature>
<dbReference type="PANTHER" id="PTHR43370:SF1">
    <property type="entry name" value="GUANOSINE ABC TRANSPORTER PERMEASE PROTEIN NUPQ"/>
    <property type="match status" value="1"/>
</dbReference>
<dbReference type="GO" id="GO:0005886">
    <property type="term" value="C:plasma membrane"/>
    <property type="evidence" value="ECO:0007669"/>
    <property type="project" value="UniProtKB-SubCell"/>
</dbReference>
<accession>A0A6J4USP8</accession>
<dbReference type="AlphaFoldDB" id="A0A6J4USP8"/>
<name>A0A6J4USP8_9BACT</name>
<evidence type="ECO:0000256" key="6">
    <source>
        <dbReference type="SAM" id="Phobius"/>
    </source>
</evidence>
<feature type="transmembrane region" description="Helical" evidence="6">
    <location>
        <begin position="262"/>
        <end position="280"/>
    </location>
</feature>